<feature type="compositionally biased region" description="Polar residues" evidence="7">
    <location>
        <begin position="159"/>
        <end position="168"/>
    </location>
</feature>
<gene>
    <name evidence="10" type="ORF">CCMP2556_LOCUS41739</name>
</gene>
<protein>
    <recommendedName>
        <fullName evidence="1">tRNA-uridine aminocarboxypropyltransferase</fullName>
        <ecNumber evidence="1">2.5.1.25</ecNumber>
    </recommendedName>
</protein>
<dbReference type="Proteomes" id="UP001642484">
    <property type="component" value="Unassembled WGS sequence"/>
</dbReference>
<keyword evidence="8" id="KW-0732">Signal</keyword>
<feature type="non-terminal residue" evidence="10">
    <location>
        <position position="548"/>
    </location>
</feature>
<evidence type="ECO:0000256" key="6">
    <source>
        <dbReference type="ARBA" id="ARBA00048718"/>
    </source>
</evidence>
<organism evidence="10 11">
    <name type="scientific">Durusdinium trenchii</name>
    <dbReference type="NCBI Taxonomy" id="1381693"/>
    <lineage>
        <taxon>Eukaryota</taxon>
        <taxon>Sar</taxon>
        <taxon>Alveolata</taxon>
        <taxon>Dinophyceae</taxon>
        <taxon>Suessiales</taxon>
        <taxon>Symbiodiniaceae</taxon>
        <taxon>Durusdinium</taxon>
    </lineage>
</organism>
<dbReference type="InterPro" id="IPR039262">
    <property type="entry name" value="DTWD2/TAPT"/>
</dbReference>
<evidence type="ECO:0000256" key="3">
    <source>
        <dbReference type="ARBA" id="ARBA00022691"/>
    </source>
</evidence>
<keyword evidence="2" id="KW-0808">Transferase</keyword>
<dbReference type="SMART" id="SM01144">
    <property type="entry name" value="DTW"/>
    <property type="match status" value="1"/>
</dbReference>
<keyword evidence="3" id="KW-0949">S-adenosyl-L-methionine</keyword>
<feature type="domain" description="DTW" evidence="9">
    <location>
        <begin position="315"/>
        <end position="541"/>
    </location>
</feature>
<evidence type="ECO:0000256" key="8">
    <source>
        <dbReference type="SAM" id="SignalP"/>
    </source>
</evidence>
<dbReference type="PANTHER" id="PTHR21392">
    <property type="entry name" value="TRNA-URIDINE AMINOCARBOXYPROPYLTRANSFERASE 2"/>
    <property type="match status" value="1"/>
</dbReference>
<feature type="chain" id="PRO_5046609937" description="tRNA-uridine aminocarboxypropyltransferase" evidence="8">
    <location>
        <begin position="17"/>
        <end position="548"/>
    </location>
</feature>
<evidence type="ECO:0000256" key="2">
    <source>
        <dbReference type="ARBA" id="ARBA00022679"/>
    </source>
</evidence>
<evidence type="ECO:0000313" key="10">
    <source>
        <dbReference type="EMBL" id="CAK9086070.1"/>
    </source>
</evidence>
<evidence type="ECO:0000256" key="1">
    <source>
        <dbReference type="ARBA" id="ARBA00012386"/>
    </source>
</evidence>
<evidence type="ECO:0000313" key="11">
    <source>
        <dbReference type="Proteomes" id="UP001642484"/>
    </source>
</evidence>
<sequence length="548" mass="59538">MVCWAMLLCLARLGSSQTRAAQSACRDRERGALCQFQQGSTETVRGHCYVLSVWRDGSGGAWDFDGSGRSTTLACLRDQLSFEELGAELRGFEDGGEGASKPSRLDELFAWVIHGGWQILVAVSATLCCSLTVAALAAYRCSRPEANTFMGWLPVQTARGPSQMSPSRHMSRMKGRGKKVELKAPVRPRRRSGRPDPVKPMDPPGGRPGGETRSPVSKGAQGFSYDAELQAAGLEAPEAPGRAAPVPRSDEAALVLLPTRSLAGGLQYEDEEHRHLLQCERTAPRGVDMDPSIVFLAADADEADADVVSPASPPKRRMCQTCTRPESACICASLPSTPLRLPSGLESILLLRHPKERRQKHQSAWILERCLSSVRQHVCRKLPTAPSGPDAESAPGIPSGLEYLYEQPDTCLLVFPGTGAKPLRDVLDPGVKHLILVDATWRFAREMAAVEEAGPLSQIRRVELTPPHQLRPVFVVRKPMVLTKEEAEPAQWGFSTAEAAALAVDEIAHLRGRPDAADPADADVPGEAWELVTRALRAYAQIQLEHTE</sequence>
<evidence type="ECO:0000256" key="5">
    <source>
        <dbReference type="ARBA" id="ARBA00034489"/>
    </source>
</evidence>
<feature type="region of interest" description="Disordered" evidence="7">
    <location>
        <begin position="157"/>
        <end position="219"/>
    </location>
</feature>
<reference evidence="10 11" key="1">
    <citation type="submission" date="2024-02" db="EMBL/GenBank/DDBJ databases">
        <authorList>
            <person name="Chen Y."/>
            <person name="Shah S."/>
            <person name="Dougan E. K."/>
            <person name="Thang M."/>
            <person name="Chan C."/>
        </authorList>
    </citation>
    <scope>NUCLEOTIDE SEQUENCE [LARGE SCALE GENOMIC DNA]</scope>
</reference>
<comment type="similarity">
    <text evidence="5">Belongs to the TDD superfamily. DTWD2 family.</text>
</comment>
<proteinExistence type="inferred from homology"/>
<name>A0ABP0QCU2_9DINO</name>
<keyword evidence="4" id="KW-0819">tRNA processing</keyword>
<keyword evidence="11" id="KW-1185">Reference proteome</keyword>
<dbReference type="EMBL" id="CAXAMN010024361">
    <property type="protein sequence ID" value="CAK9086070.1"/>
    <property type="molecule type" value="Genomic_DNA"/>
</dbReference>
<evidence type="ECO:0000256" key="7">
    <source>
        <dbReference type="SAM" id="MobiDB-lite"/>
    </source>
</evidence>
<comment type="caution">
    <text evidence="10">The sequence shown here is derived from an EMBL/GenBank/DDBJ whole genome shotgun (WGS) entry which is preliminary data.</text>
</comment>
<accession>A0ABP0QCU2</accession>
<dbReference type="EC" id="2.5.1.25" evidence="1"/>
<dbReference type="PANTHER" id="PTHR21392:SF0">
    <property type="entry name" value="TRNA-URIDINE AMINOCARBOXYPROPYLTRANSFERASE 2"/>
    <property type="match status" value="1"/>
</dbReference>
<comment type="catalytic activity">
    <reaction evidence="6">
        <text>a uridine in tRNA + S-adenosyl-L-methionine = a 3-[(3S)-3-amino-3-carboxypropyl]uridine in tRNA + S-methyl-5'-thioadenosine + H(+)</text>
        <dbReference type="Rhea" id="RHEA:62432"/>
        <dbReference type="Rhea" id="RHEA-COMP:13339"/>
        <dbReference type="Rhea" id="RHEA-COMP:16092"/>
        <dbReference type="ChEBI" id="CHEBI:15378"/>
        <dbReference type="ChEBI" id="CHEBI:17509"/>
        <dbReference type="ChEBI" id="CHEBI:59789"/>
        <dbReference type="ChEBI" id="CHEBI:65315"/>
        <dbReference type="ChEBI" id="CHEBI:82930"/>
        <dbReference type="EC" id="2.5.1.25"/>
    </reaction>
</comment>
<dbReference type="Pfam" id="PF03942">
    <property type="entry name" value="DTW"/>
    <property type="match status" value="1"/>
</dbReference>
<evidence type="ECO:0000259" key="9">
    <source>
        <dbReference type="SMART" id="SM01144"/>
    </source>
</evidence>
<dbReference type="InterPro" id="IPR005636">
    <property type="entry name" value="DTW"/>
</dbReference>
<evidence type="ECO:0000256" key="4">
    <source>
        <dbReference type="ARBA" id="ARBA00022694"/>
    </source>
</evidence>
<feature type="signal peptide" evidence="8">
    <location>
        <begin position="1"/>
        <end position="16"/>
    </location>
</feature>